<dbReference type="KEGG" id="dap:Dacet_0450"/>
<dbReference type="SMART" id="SM00858">
    <property type="entry name" value="SAF"/>
    <property type="match status" value="1"/>
</dbReference>
<dbReference type="SUPFAM" id="SSF51569">
    <property type="entry name" value="Aldolase"/>
    <property type="match status" value="1"/>
</dbReference>
<dbReference type="GO" id="GO:0047444">
    <property type="term" value="F:N-acylneuraminate-9-phosphate synthase activity"/>
    <property type="evidence" value="ECO:0007669"/>
    <property type="project" value="UniProtKB-EC"/>
</dbReference>
<dbReference type="eggNOG" id="COG2089">
    <property type="taxonomic scope" value="Bacteria"/>
</dbReference>
<sequence length="353" mass="39385">MQKINDVYINGRKVGSPCYVIAEIGVNFNGDMVLAKKTIDAAISAGADAVKFQTFSSDEVVADRDLMYTYTQSDGTTVTESQYEMFKRLELPYEWHIILKKYAESKGADFMTSVADINAVDLVEEIGVSVLKTASENLINIDLLNHMASKRLPVILSTGMASYDEIDNAVSIFKNAGCEELVILHCVSSYPTPFDQCNLNRIKALRDTYGYPVGFSDHTEGWEAPMLAAAAGACMVEKHFTLDKNLPGPDHRFSTDPAEFAKMVQMIRKAETIMGKEGLHYADIEAKGRDEYRRSIVSAHDLKKGTVLTLSDITYKRPGYGMKPYERDRILGKKLNKDIPKTTRLSPEDFDNV</sequence>
<dbReference type="InterPro" id="IPR051690">
    <property type="entry name" value="PseI-like"/>
</dbReference>
<dbReference type="EMBL" id="CP001968">
    <property type="protein sequence ID" value="ADD67248.1"/>
    <property type="molecule type" value="Genomic_DNA"/>
</dbReference>
<feature type="domain" description="AFP-like" evidence="1">
    <location>
        <begin position="295"/>
        <end position="353"/>
    </location>
</feature>
<dbReference type="PROSITE" id="PS50844">
    <property type="entry name" value="AFP_LIKE"/>
    <property type="match status" value="1"/>
</dbReference>
<dbReference type="Pfam" id="PF03102">
    <property type="entry name" value="NeuB"/>
    <property type="match status" value="1"/>
</dbReference>
<dbReference type="PANTHER" id="PTHR42966:SF1">
    <property type="entry name" value="SIALIC ACID SYNTHASE"/>
    <property type="match status" value="1"/>
</dbReference>
<dbReference type="Gene3D" id="3.20.20.70">
    <property type="entry name" value="Aldolase class I"/>
    <property type="match status" value="1"/>
</dbReference>
<dbReference type="STRING" id="522772.Dacet_0450"/>
<dbReference type="PaxDb" id="522772-Dacet_0450"/>
<dbReference type="Gene3D" id="3.90.1210.10">
    <property type="entry name" value="Antifreeze-like/N-acetylneuraminic acid synthase C-terminal domain"/>
    <property type="match status" value="1"/>
</dbReference>
<keyword evidence="3" id="KW-1185">Reference proteome</keyword>
<evidence type="ECO:0000313" key="3">
    <source>
        <dbReference type="Proteomes" id="UP000002012"/>
    </source>
</evidence>
<dbReference type="InterPro" id="IPR013974">
    <property type="entry name" value="SAF"/>
</dbReference>
<dbReference type="InParanoid" id="D4H3G4"/>
<dbReference type="RefSeq" id="WP_013009792.1">
    <property type="nucleotide sequence ID" value="NC_013943.1"/>
</dbReference>
<dbReference type="Pfam" id="PF08666">
    <property type="entry name" value="SAF"/>
    <property type="match status" value="1"/>
</dbReference>
<gene>
    <name evidence="2" type="ordered locus">Dacet_0450</name>
</gene>
<dbReference type="GO" id="GO:0016051">
    <property type="term" value="P:carbohydrate biosynthetic process"/>
    <property type="evidence" value="ECO:0007669"/>
    <property type="project" value="InterPro"/>
</dbReference>
<reference evidence="2 3" key="1">
    <citation type="journal article" date="2010" name="Stand. Genomic Sci.">
        <title>Complete genome sequence of Denitrovibrio acetiphilus type strain (N2460).</title>
        <authorList>
            <person name="Kiss H."/>
            <person name="Lang E."/>
            <person name="Lapidus A."/>
            <person name="Copeland A."/>
            <person name="Nolan M."/>
            <person name="Glavina Del Rio T."/>
            <person name="Chen F."/>
            <person name="Lucas S."/>
            <person name="Tice H."/>
            <person name="Cheng J.F."/>
            <person name="Han C."/>
            <person name="Goodwin L."/>
            <person name="Pitluck S."/>
            <person name="Liolios K."/>
            <person name="Pati A."/>
            <person name="Ivanova N."/>
            <person name="Mavromatis K."/>
            <person name="Chen A."/>
            <person name="Palaniappan K."/>
            <person name="Land M."/>
            <person name="Hauser L."/>
            <person name="Chang Y.J."/>
            <person name="Jeffries C.D."/>
            <person name="Detter J.C."/>
            <person name="Brettin T."/>
            <person name="Spring S."/>
            <person name="Rohde M."/>
            <person name="Goker M."/>
            <person name="Woyke T."/>
            <person name="Bristow J."/>
            <person name="Eisen J.A."/>
            <person name="Markowitz V."/>
            <person name="Hugenholtz P."/>
            <person name="Kyrpides N.C."/>
            <person name="Klenk H.P."/>
        </authorList>
    </citation>
    <scope>NUCLEOTIDE SEQUENCE [LARGE SCALE GENOMIC DNA]</scope>
    <source>
        <strain evidence="3">DSM 12809 / NBRC 114555 / N2460</strain>
    </source>
</reference>
<dbReference type="AlphaFoldDB" id="D4H3G4"/>
<dbReference type="InterPro" id="IPR013785">
    <property type="entry name" value="Aldolase_TIM"/>
</dbReference>
<dbReference type="EC" id="2.5.1.57" evidence="2"/>
<dbReference type="Proteomes" id="UP000002012">
    <property type="component" value="Chromosome"/>
</dbReference>
<evidence type="ECO:0000313" key="2">
    <source>
        <dbReference type="EMBL" id="ADD67248.1"/>
    </source>
</evidence>
<organism evidence="2 3">
    <name type="scientific">Denitrovibrio acetiphilus (strain DSM 12809 / NBRC 114555 / N2460)</name>
    <dbReference type="NCBI Taxonomy" id="522772"/>
    <lineage>
        <taxon>Bacteria</taxon>
        <taxon>Pseudomonadati</taxon>
        <taxon>Deferribacterota</taxon>
        <taxon>Deferribacteres</taxon>
        <taxon>Deferribacterales</taxon>
        <taxon>Geovibrionaceae</taxon>
        <taxon>Denitrovibrio</taxon>
    </lineage>
</organism>
<dbReference type="InterPro" id="IPR057736">
    <property type="entry name" value="SAF_PseI/NeuA/NeuB"/>
</dbReference>
<evidence type="ECO:0000259" key="1">
    <source>
        <dbReference type="PROSITE" id="PS50844"/>
    </source>
</evidence>
<dbReference type="InterPro" id="IPR036732">
    <property type="entry name" value="AFP_Neu5c_C_sf"/>
</dbReference>
<dbReference type="CDD" id="cd11615">
    <property type="entry name" value="SAF_NeuB_like"/>
    <property type="match status" value="1"/>
</dbReference>
<name>D4H3G4_DENA2</name>
<proteinExistence type="predicted"/>
<dbReference type="SUPFAM" id="SSF51269">
    <property type="entry name" value="AFP III-like domain"/>
    <property type="match status" value="1"/>
</dbReference>
<dbReference type="HOGENOM" id="CLU_040465_0_0_0"/>
<accession>D4H3G4</accession>
<dbReference type="PANTHER" id="PTHR42966">
    <property type="entry name" value="N-ACETYLNEURAMINATE SYNTHASE"/>
    <property type="match status" value="1"/>
</dbReference>
<protein>
    <submittedName>
        <fullName evidence="2">N-acylneuraminate-9-phosphate synthase</fullName>
        <ecNumber evidence="2">2.5.1.57</ecNumber>
    </submittedName>
</protein>
<keyword evidence="2" id="KW-0808">Transferase</keyword>
<dbReference type="InterPro" id="IPR006190">
    <property type="entry name" value="SAF_AFP_Neu5Ac"/>
</dbReference>
<dbReference type="InterPro" id="IPR013132">
    <property type="entry name" value="PseI/NeuA/B-like_N"/>
</dbReference>